<evidence type="ECO:0000256" key="8">
    <source>
        <dbReference type="ARBA" id="ARBA00033408"/>
    </source>
</evidence>
<evidence type="ECO:0000256" key="7">
    <source>
        <dbReference type="ARBA" id="ARBA00023204"/>
    </source>
</evidence>
<protein>
    <recommendedName>
        <fullName evidence="3 9">DNA repair protein RecN</fullName>
    </recommendedName>
    <alternativeName>
        <fullName evidence="8 9">Recombination protein N</fullName>
    </alternativeName>
</protein>
<evidence type="ECO:0000259" key="12">
    <source>
        <dbReference type="Pfam" id="PF02463"/>
    </source>
</evidence>
<dbReference type="GO" id="GO:0043590">
    <property type="term" value="C:bacterial nucleoid"/>
    <property type="evidence" value="ECO:0007669"/>
    <property type="project" value="TreeGrafter"/>
</dbReference>
<dbReference type="EMBL" id="CP029210">
    <property type="protein sequence ID" value="AWI52949.1"/>
    <property type="molecule type" value="Genomic_DNA"/>
</dbReference>
<dbReference type="Proteomes" id="UP000244892">
    <property type="component" value="Chromosome"/>
</dbReference>
<comment type="similarity">
    <text evidence="2 9">Belongs to the RecN family.</text>
</comment>
<keyword evidence="6" id="KW-0067">ATP-binding</keyword>
<dbReference type="NCBIfam" id="NF008121">
    <property type="entry name" value="PRK10869.1"/>
    <property type="match status" value="1"/>
</dbReference>
<dbReference type="PANTHER" id="PTHR11059">
    <property type="entry name" value="DNA REPAIR PROTEIN RECN"/>
    <property type="match status" value="1"/>
</dbReference>
<name>A0A2U8FPK9_9BURK</name>
<keyword evidence="4" id="KW-0547">Nucleotide-binding</keyword>
<evidence type="ECO:0000256" key="4">
    <source>
        <dbReference type="ARBA" id="ARBA00022741"/>
    </source>
</evidence>
<feature type="coiled-coil region" evidence="10">
    <location>
        <begin position="168"/>
        <end position="202"/>
    </location>
</feature>
<feature type="region of interest" description="Disordered" evidence="11">
    <location>
        <begin position="553"/>
        <end position="581"/>
    </location>
</feature>
<dbReference type="GO" id="GO:0006310">
    <property type="term" value="P:DNA recombination"/>
    <property type="evidence" value="ECO:0007669"/>
    <property type="project" value="InterPro"/>
</dbReference>
<evidence type="ECO:0000313" key="13">
    <source>
        <dbReference type="EMBL" id="AWI52949.1"/>
    </source>
</evidence>
<dbReference type="GO" id="GO:0006281">
    <property type="term" value="P:DNA repair"/>
    <property type="evidence" value="ECO:0007669"/>
    <property type="project" value="UniProtKB-KW"/>
</dbReference>
<dbReference type="PIRSF" id="PIRSF003128">
    <property type="entry name" value="RecN"/>
    <property type="match status" value="1"/>
</dbReference>
<dbReference type="Gene3D" id="3.40.50.300">
    <property type="entry name" value="P-loop containing nucleotide triphosphate hydrolases"/>
    <property type="match status" value="2"/>
</dbReference>
<dbReference type="Pfam" id="PF02463">
    <property type="entry name" value="SMC_N"/>
    <property type="match status" value="1"/>
</dbReference>
<dbReference type="InterPro" id="IPR003395">
    <property type="entry name" value="RecF/RecN/SMC_N"/>
</dbReference>
<evidence type="ECO:0000256" key="2">
    <source>
        <dbReference type="ARBA" id="ARBA00009441"/>
    </source>
</evidence>
<dbReference type="SUPFAM" id="SSF52540">
    <property type="entry name" value="P-loop containing nucleoside triphosphate hydrolases"/>
    <property type="match status" value="2"/>
</dbReference>
<dbReference type="KEGG" id="aon:DEH84_05545"/>
<keyword evidence="14" id="KW-1185">Reference proteome</keyword>
<dbReference type="OrthoDB" id="9806954at2"/>
<dbReference type="GO" id="GO:0009432">
    <property type="term" value="P:SOS response"/>
    <property type="evidence" value="ECO:0007669"/>
    <property type="project" value="TreeGrafter"/>
</dbReference>
<evidence type="ECO:0000256" key="5">
    <source>
        <dbReference type="ARBA" id="ARBA00022763"/>
    </source>
</evidence>
<accession>A0A2U8FPK9</accession>
<dbReference type="AlphaFoldDB" id="A0A2U8FPK9"/>
<keyword evidence="10" id="KW-0175">Coiled coil</keyword>
<dbReference type="RefSeq" id="WP_109035514.1">
    <property type="nucleotide sequence ID" value="NZ_CP029210.1"/>
</dbReference>
<dbReference type="InterPro" id="IPR027417">
    <property type="entry name" value="P-loop_NTPase"/>
</dbReference>
<dbReference type="InterPro" id="IPR004604">
    <property type="entry name" value="DNA_recomb/repair_RecN"/>
</dbReference>
<dbReference type="CDD" id="cd03241">
    <property type="entry name" value="ABC_RecN"/>
    <property type="match status" value="2"/>
</dbReference>
<proteinExistence type="inferred from homology"/>
<feature type="domain" description="RecF/RecN/SMC N-terminal" evidence="12">
    <location>
        <begin position="2"/>
        <end position="510"/>
    </location>
</feature>
<comment type="function">
    <text evidence="1 9">May be involved in recombinational repair of damaged DNA.</text>
</comment>
<dbReference type="NCBIfam" id="TIGR00634">
    <property type="entry name" value="recN"/>
    <property type="match status" value="1"/>
</dbReference>
<evidence type="ECO:0000256" key="1">
    <source>
        <dbReference type="ARBA" id="ARBA00003618"/>
    </source>
</evidence>
<organism evidence="13 14">
    <name type="scientific">Aquabacterium olei</name>
    <dbReference type="NCBI Taxonomy" id="1296669"/>
    <lineage>
        <taxon>Bacteria</taxon>
        <taxon>Pseudomonadati</taxon>
        <taxon>Pseudomonadota</taxon>
        <taxon>Betaproteobacteria</taxon>
        <taxon>Burkholderiales</taxon>
        <taxon>Aquabacterium</taxon>
    </lineage>
</organism>
<evidence type="ECO:0000256" key="6">
    <source>
        <dbReference type="ARBA" id="ARBA00022840"/>
    </source>
</evidence>
<evidence type="ECO:0000256" key="10">
    <source>
        <dbReference type="SAM" id="Coils"/>
    </source>
</evidence>
<sequence length="581" mass="62096">MLRRLSLRDFVIVTQLEVDLGAGFTALTGETGAGKSILIDALQLALGSRGDAGVVREGAAKADITAEFDLPQALAARLAPWLEEAGFEVEPGAPMMLRRVVDAQGKSRAWINGAPATVSQLRELGEHLVDIHGQHAWQSLTRADAVRALVDTQAGVDTAALQQAWAARRDAQRRLDDARSRQADLERERERLQWQIGELDKLSPQPDEWDTLNAEHQRLSHGQAILDAARLALDAVSEADDSAESLTSRAIDALEDVAGVEPHLANALEVLRDAQAQLQDAAHSLNSALHHTELDPDRLAELDGRMSAWMSLSRRYRRQPAELPELLQGWKAELAELDAAADLDALERDAARAHQSWLTIARTVSKQRAQAAPALADAVTAAMQELGMTGGRFEVALTAQAEPQAFGLESVEFLVAGHAGSTPRPLGKVASGGELSRLALAIAVTTTQRTADADQVGTLIFDEIDSGVGGAVADTVGRLMQRLGHGRQVLAVTHLAQVAACAHQHLLVAKSLQGGQTTSDIRPVSAEPRVAEVARMLGGAVSDTSLAHARAMLDAAHQQDTQDREAPASASSSPRRRKEAA</sequence>
<gene>
    <name evidence="13" type="ORF">DEH84_05545</name>
</gene>
<evidence type="ECO:0000256" key="3">
    <source>
        <dbReference type="ARBA" id="ARBA00021315"/>
    </source>
</evidence>
<dbReference type="PANTHER" id="PTHR11059:SF0">
    <property type="entry name" value="DNA REPAIR PROTEIN RECN"/>
    <property type="match status" value="1"/>
</dbReference>
<dbReference type="GO" id="GO:0005524">
    <property type="term" value="F:ATP binding"/>
    <property type="evidence" value="ECO:0007669"/>
    <property type="project" value="UniProtKB-KW"/>
</dbReference>
<dbReference type="FunFam" id="3.40.50.300:FF:000319">
    <property type="entry name" value="DNA repair protein RecN"/>
    <property type="match status" value="1"/>
</dbReference>
<keyword evidence="7 9" id="KW-0234">DNA repair</keyword>
<evidence type="ECO:0000256" key="9">
    <source>
        <dbReference type="PIRNR" id="PIRNR003128"/>
    </source>
</evidence>
<reference evidence="13 14" key="1">
    <citation type="submission" date="2018-05" db="EMBL/GenBank/DDBJ databases">
        <title>complete genome sequence of Aquabacterium olei NBRC 110486.</title>
        <authorList>
            <person name="Tang B."/>
            <person name="Chang J."/>
            <person name="Zhang L."/>
            <person name="Yang H."/>
        </authorList>
    </citation>
    <scope>NUCLEOTIDE SEQUENCE [LARGE SCALE GENOMIC DNA]</scope>
    <source>
        <strain evidence="13 14">NBRC 110486</strain>
    </source>
</reference>
<evidence type="ECO:0000313" key="14">
    <source>
        <dbReference type="Proteomes" id="UP000244892"/>
    </source>
</evidence>
<keyword evidence="5 9" id="KW-0227">DNA damage</keyword>
<evidence type="ECO:0000256" key="11">
    <source>
        <dbReference type="SAM" id="MobiDB-lite"/>
    </source>
</evidence>